<reference evidence="2" key="1">
    <citation type="submission" date="2017-02" db="EMBL/GenBank/DDBJ databases">
        <authorList>
            <person name="Dridi B."/>
        </authorList>
    </citation>
    <scope>NUCLEOTIDE SEQUENCE [LARGE SCALE GENOMIC DNA]</scope>
    <source>
        <strain evidence="2">B Co 03.10</strain>
    </source>
</reference>
<dbReference type="RefSeq" id="WP_087007876.1">
    <property type="nucleotide sequence ID" value="NZ_FWFF01000017.1"/>
</dbReference>
<sequence>MEFGEYVGTERQAGEFRLRASAAEVFAWQLESILRELERESDRLFDGFTMRYGWGPIFVEDLPGEENDGVFTLRTPDYQGDAANERTQDLTIALYTYAQQMQLAGICEERPEAVEFWQDILAAPGWEDFEDYRLQRLNISAEQASGWMIVPVDWEFGETVPREDVEYVPAWKVTQTHPSVIPTLMLPTWSGVEVRGGQVTRVVEWGDEDGSERLIFPKDEG</sequence>
<keyword evidence="2" id="KW-1185">Reference proteome</keyword>
<protein>
    <submittedName>
        <fullName evidence="1">Uncharacterized protein</fullName>
    </submittedName>
</protein>
<gene>
    <name evidence="1" type="ORF">FM105_10345</name>
</gene>
<dbReference type="AlphaFoldDB" id="A0A1X6XJ28"/>
<dbReference type="Proteomes" id="UP000196581">
    <property type="component" value="Unassembled WGS sequence"/>
</dbReference>
<evidence type="ECO:0000313" key="1">
    <source>
        <dbReference type="EMBL" id="SLM99143.1"/>
    </source>
</evidence>
<name>A0A1X6XJ28_9MICO</name>
<evidence type="ECO:0000313" key="2">
    <source>
        <dbReference type="Proteomes" id="UP000196581"/>
    </source>
</evidence>
<organism evidence="1 2">
    <name type="scientific">Brevibacterium yomogidense</name>
    <dbReference type="NCBI Taxonomy" id="946573"/>
    <lineage>
        <taxon>Bacteria</taxon>
        <taxon>Bacillati</taxon>
        <taxon>Actinomycetota</taxon>
        <taxon>Actinomycetes</taxon>
        <taxon>Micrococcales</taxon>
        <taxon>Brevibacteriaceae</taxon>
        <taxon>Brevibacterium</taxon>
    </lineage>
</organism>
<proteinExistence type="predicted"/>
<dbReference type="EMBL" id="FWFF01000017">
    <property type="protein sequence ID" value="SLM99143.1"/>
    <property type="molecule type" value="Genomic_DNA"/>
</dbReference>
<accession>A0A1X6XJ28</accession>